<keyword evidence="1" id="KW-0812">Transmembrane</keyword>
<organism evidence="3 4">
    <name type="scientific">Rhodofomes roseus</name>
    <dbReference type="NCBI Taxonomy" id="34475"/>
    <lineage>
        <taxon>Eukaryota</taxon>
        <taxon>Fungi</taxon>
        <taxon>Dikarya</taxon>
        <taxon>Basidiomycota</taxon>
        <taxon>Agaricomycotina</taxon>
        <taxon>Agaricomycetes</taxon>
        <taxon>Polyporales</taxon>
        <taxon>Rhodofomes</taxon>
    </lineage>
</organism>
<dbReference type="AlphaFoldDB" id="A0A4Y9YZC9"/>
<evidence type="ECO:0000259" key="2">
    <source>
        <dbReference type="Pfam" id="PF07883"/>
    </source>
</evidence>
<name>A0A4Y9YZC9_9APHY</name>
<dbReference type="InterPro" id="IPR011051">
    <property type="entry name" value="RmlC_Cupin_sf"/>
</dbReference>
<gene>
    <name evidence="3" type="ORF">EVJ58_g1526</name>
</gene>
<dbReference type="EMBL" id="SEKV01000049">
    <property type="protein sequence ID" value="TFY67612.1"/>
    <property type="molecule type" value="Genomic_DNA"/>
</dbReference>
<accession>A0A4Y9YZC9</accession>
<evidence type="ECO:0000313" key="3">
    <source>
        <dbReference type="EMBL" id="TFY67612.1"/>
    </source>
</evidence>
<evidence type="ECO:0000256" key="1">
    <source>
        <dbReference type="SAM" id="Phobius"/>
    </source>
</evidence>
<dbReference type="Gene3D" id="2.60.120.10">
    <property type="entry name" value="Jelly Rolls"/>
    <property type="match status" value="1"/>
</dbReference>
<dbReference type="InterPro" id="IPR013096">
    <property type="entry name" value="Cupin_2"/>
</dbReference>
<protein>
    <recommendedName>
        <fullName evidence="2">Cupin type-2 domain-containing protein</fullName>
    </recommendedName>
</protein>
<feature type="transmembrane region" description="Helical" evidence="1">
    <location>
        <begin position="172"/>
        <end position="194"/>
    </location>
</feature>
<keyword evidence="1" id="KW-0472">Membrane</keyword>
<feature type="domain" description="Cupin type-2" evidence="2">
    <location>
        <begin position="51"/>
        <end position="111"/>
    </location>
</feature>
<keyword evidence="1" id="KW-1133">Transmembrane helix</keyword>
<dbReference type="Pfam" id="PF07883">
    <property type="entry name" value="Cupin_2"/>
    <property type="match status" value="1"/>
</dbReference>
<comment type="caution">
    <text evidence="3">The sequence shown here is derived from an EMBL/GenBank/DDBJ whole genome shotgun (WGS) entry which is preliminary data.</text>
</comment>
<dbReference type="InterPro" id="IPR014710">
    <property type="entry name" value="RmlC-like_jellyroll"/>
</dbReference>
<evidence type="ECO:0000313" key="4">
    <source>
        <dbReference type="Proteomes" id="UP000298390"/>
    </source>
</evidence>
<dbReference type="Proteomes" id="UP000298390">
    <property type="component" value="Unassembled WGS sequence"/>
</dbReference>
<dbReference type="SUPFAM" id="SSF51182">
    <property type="entry name" value="RmlC-like cupins"/>
    <property type="match status" value="1"/>
</dbReference>
<proteinExistence type="predicted"/>
<sequence>MECAFDMRHTSMKRTQTADNPELKYEAAKATLTFGATEPPAPGLPAFQTKFHFQPGAKFDSFLHFHASHAEYLYCEKGRIRVTIGDIVRMVGPEDGQLEIPAWTPHRWETLEADVETIVWERTDPNDGQKELFFRNLMSLVNDHKGLPPVLQTFKIFSDYDNYPIREAQWQLALRSLIVWMTSAMGFLATLAGYRSVYKEYTPRRLLEG</sequence>
<reference evidence="3 4" key="1">
    <citation type="submission" date="2019-01" db="EMBL/GenBank/DDBJ databases">
        <title>Genome sequencing of the rare red list fungi Fomitopsis rosea.</title>
        <authorList>
            <person name="Buettner E."/>
            <person name="Kellner H."/>
        </authorList>
    </citation>
    <scope>NUCLEOTIDE SEQUENCE [LARGE SCALE GENOMIC DNA]</scope>
    <source>
        <strain evidence="3 4">DSM 105464</strain>
    </source>
</reference>